<name>A0A915KN15_ROMCU</name>
<keyword evidence="1" id="KW-1185">Reference proteome</keyword>
<reference evidence="2" key="1">
    <citation type="submission" date="2022-11" db="UniProtKB">
        <authorList>
            <consortium name="WormBaseParasite"/>
        </authorList>
    </citation>
    <scope>IDENTIFICATION</scope>
</reference>
<evidence type="ECO:0000313" key="2">
    <source>
        <dbReference type="WBParaSite" id="nRc.2.0.1.t39844-RA"/>
    </source>
</evidence>
<evidence type="ECO:0000313" key="1">
    <source>
        <dbReference type="Proteomes" id="UP000887565"/>
    </source>
</evidence>
<organism evidence="1 2">
    <name type="scientific">Romanomermis culicivorax</name>
    <name type="common">Nematode worm</name>
    <dbReference type="NCBI Taxonomy" id="13658"/>
    <lineage>
        <taxon>Eukaryota</taxon>
        <taxon>Metazoa</taxon>
        <taxon>Ecdysozoa</taxon>
        <taxon>Nematoda</taxon>
        <taxon>Enoplea</taxon>
        <taxon>Dorylaimia</taxon>
        <taxon>Mermithida</taxon>
        <taxon>Mermithoidea</taxon>
        <taxon>Mermithidae</taxon>
        <taxon>Romanomermis</taxon>
    </lineage>
</organism>
<sequence length="97" mass="10968">MEHDTMPKVAHHRHRPGLPIEKCKRWHAVQIEDIRTQFNILLEQSTLQIHRSLSLVDVPASWHLVCGTGRQSLTVIIASGVAKTRPLTLMASQLYAP</sequence>
<dbReference type="Proteomes" id="UP000887565">
    <property type="component" value="Unplaced"/>
</dbReference>
<protein>
    <submittedName>
        <fullName evidence="2">Uncharacterized protein</fullName>
    </submittedName>
</protein>
<accession>A0A915KN15</accession>
<proteinExistence type="predicted"/>
<dbReference type="AlphaFoldDB" id="A0A915KN15"/>
<dbReference type="WBParaSite" id="nRc.2.0.1.t39844-RA">
    <property type="protein sequence ID" value="nRc.2.0.1.t39844-RA"/>
    <property type="gene ID" value="nRc.2.0.1.g39844"/>
</dbReference>